<feature type="transmembrane region" description="Helical" evidence="8">
    <location>
        <begin position="432"/>
        <end position="452"/>
    </location>
</feature>
<keyword evidence="5 8" id="KW-0812">Transmembrane</keyword>
<comment type="subcellular location">
    <subcellularLocation>
        <location evidence="1">Cell membrane</location>
        <topology evidence="1">Multi-pass membrane protein</topology>
    </subcellularLocation>
</comment>
<keyword evidence="6 8" id="KW-1133">Transmembrane helix</keyword>
<feature type="transmembrane region" description="Helical" evidence="8">
    <location>
        <begin position="51"/>
        <end position="69"/>
    </location>
</feature>
<dbReference type="GO" id="GO:0008610">
    <property type="term" value="P:lipid biosynthetic process"/>
    <property type="evidence" value="ECO:0007669"/>
    <property type="project" value="UniProtKB-ARBA"/>
</dbReference>
<feature type="transmembrane region" description="Helical" evidence="8">
    <location>
        <begin position="81"/>
        <end position="99"/>
    </location>
</feature>
<evidence type="ECO:0000256" key="5">
    <source>
        <dbReference type="ARBA" id="ARBA00022692"/>
    </source>
</evidence>
<dbReference type="EMBL" id="UOEU01000810">
    <property type="protein sequence ID" value="VAW40736.1"/>
    <property type="molecule type" value="Genomic_DNA"/>
</dbReference>
<evidence type="ECO:0000256" key="6">
    <source>
        <dbReference type="ARBA" id="ARBA00022989"/>
    </source>
</evidence>
<feature type="transmembrane region" description="Helical" evidence="8">
    <location>
        <begin position="458"/>
        <end position="478"/>
    </location>
</feature>
<feature type="transmembrane region" description="Helical" evidence="8">
    <location>
        <begin position="197"/>
        <end position="219"/>
    </location>
</feature>
<sequence length="632" mass="71942">MWRRGITKEGVIVGSIAVSSLLFLAAVGFNLSSALRGPEAWRWAYAIPGRPFRHLLPLLIVTLYLLLIFRYQQLPKRRVWLRLLSLWIAVPIIQLALLWPESPDIVQPLFFRTISPGASGIFTVGSGIENVWSYLAQYPELMPTFPVHPQRYPPGLPLLFYGMRWPFEQWPDLSNSIGFGLRQYQCQDLGLMRLSNATLATAVLQMALPLLSGLVIFPLYGLARRTVGKKAAYWSVLLYPLVPSFALWAARWDQFYPLLTTLSWYLLCVGLMDRRRWAILLSGVVLSIATIFSFGMVVMLVPMGLWALIWWWVRGKRPFSYIFVDGLIFVLGLASLWLLYEFAFGIGLREIWRVSMSYHLGLARDYWTWLFYHLYDFGTFLSLPILILFVWAVAGACRNLPQKVYPMPIAFGLGLLLLDLSGTSQGEVARVWLFLTPFAVICAAWGIAQLNLSRRQLGILFGVTAVHLLTFNTFLRVVTTGVPDPIVRQSTYELPAVEYPIEANFDNRIRLLGYNLETEKLPTDNSIQVTLYWQARQPMAQSYTVFTHLLDAKGQLVTQQDNLPVQGTLPTTCWLPGEIIEDRYQLILDEADATLESYKLITGLYQIETGERLSIIGAATDKQEVVLFNYDD</sequence>
<dbReference type="PANTHER" id="PTHR33908">
    <property type="entry name" value="MANNOSYLTRANSFERASE YKCB-RELATED"/>
    <property type="match status" value="1"/>
</dbReference>
<feature type="transmembrane region" description="Helical" evidence="8">
    <location>
        <begin position="255"/>
        <end position="272"/>
    </location>
</feature>
<feature type="transmembrane region" description="Helical" evidence="8">
    <location>
        <begin position="231"/>
        <end position="249"/>
    </location>
</feature>
<keyword evidence="7 8" id="KW-0472">Membrane</keyword>
<dbReference type="GO" id="GO:0005886">
    <property type="term" value="C:plasma membrane"/>
    <property type="evidence" value="ECO:0007669"/>
    <property type="project" value="UniProtKB-SubCell"/>
</dbReference>
<keyword evidence="3" id="KW-0328">Glycosyltransferase</keyword>
<dbReference type="AlphaFoldDB" id="A0A3B0W866"/>
<reference evidence="9" key="1">
    <citation type="submission" date="2018-06" db="EMBL/GenBank/DDBJ databases">
        <authorList>
            <person name="Zhirakovskaya E."/>
        </authorList>
    </citation>
    <scope>NUCLEOTIDE SEQUENCE</scope>
</reference>
<keyword evidence="4" id="KW-0808">Transferase</keyword>
<keyword evidence="2" id="KW-1003">Cell membrane</keyword>
<proteinExistence type="predicted"/>
<dbReference type="GO" id="GO:0016763">
    <property type="term" value="F:pentosyltransferase activity"/>
    <property type="evidence" value="ECO:0007669"/>
    <property type="project" value="TreeGrafter"/>
</dbReference>
<feature type="transmembrane region" description="Helical" evidence="8">
    <location>
        <begin position="12"/>
        <end position="31"/>
    </location>
</feature>
<evidence type="ECO:0000256" key="7">
    <source>
        <dbReference type="ARBA" id="ARBA00023136"/>
    </source>
</evidence>
<feature type="transmembrane region" description="Helical" evidence="8">
    <location>
        <begin position="319"/>
        <end position="348"/>
    </location>
</feature>
<organism evidence="9">
    <name type="scientific">hydrothermal vent metagenome</name>
    <dbReference type="NCBI Taxonomy" id="652676"/>
    <lineage>
        <taxon>unclassified sequences</taxon>
        <taxon>metagenomes</taxon>
        <taxon>ecological metagenomes</taxon>
    </lineage>
</organism>
<name>A0A3B0W866_9ZZZZ</name>
<dbReference type="PANTHER" id="PTHR33908:SF11">
    <property type="entry name" value="MEMBRANE PROTEIN"/>
    <property type="match status" value="1"/>
</dbReference>
<feature type="transmembrane region" description="Helical" evidence="8">
    <location>
        <begin position="284"/>
        <end position="313"/>
    </location>
</feature>
<evidence type="ECO:0000313" key="9">
    <source>
        <dbReference type="EMBL" id="VAW40736.1"/>
    </source>
</evidence>
<evidence type="ECO:0000256" key="3">
    <source>
        <dbReference type="ARBA" id="ARBA00022676"/>
    </source>
</evidence>
<gene>
    <name evidence="9" type="ORF">MNBD_CHLOROFLEXI01-4328</name>
</gene>
<accession>A0A3B0W866</accession>
<evidence type="ECO:0000256" key="4">
    <source>
        <dbReference type="ARBA" id="ARBA00022679"/>
    </source>
</evidence>
<feature type="transmembrane region" description="Helical" evidence="8">
    <location>
        <begin position="369"/>
        <end position="392"/>
    </location>
</feature>
<evidence type="ECO:0000256" key="8">
    <source>
        <dbReference type="SAM" id="Phobius"/>
    </source>
</evidence>
<dbReference type="InterPro" id="IPR050297">
    <property type="entry name" value="LipidA_mod_glycosyltrf_83"/>
</dbReference>
<protein>
    <submittedName>
        <fullName evidence="9">Uncharacterized protein</fullName>
    </submittedName>
</protein>
<evidence type="ECO:0000256" key="2">
    <source>
        <dbReference type="ARBA" id="ARBA00022475"/>
    </source>
</evidence>
<evidence type="ECO:0000256" key="1">
    <source>
        <dbReference type="ARBA" id="ARBA00004651"/>
    </source>
</evidence>